<reference evidence="1" key="1">
    <citation type="submission" date="2020-04" db="EMBL/GenBank/DDBJ databases">
        <authorList>
            <person name="Broberg M."/>
        </authorList>
    </citation>
    <scope>NUCLEOTIDE SEQUENCE</scope>
</reference>
<protein>
    <submittedName>
        <fullName evidence="1">Uncharacterized protein</fullName>
    </submittedName>
</protein>
<reference evidence="1" key="2">
    <citation type="submission" date="2021-10" db="EMBL/GenBank/DDBJ databases">
        <authorList>
            <person name="Piombo E."/>
        </authorList>
    </citation>
    <scope>NUCLEOTIDE SEQUENCE</scope>
</reference>
<sequence>MAAEECRIPCKSIKNPHRLVKDLQIFCGKHNIEIQSLEMRNDEYVVGIKRLSVISAGLDIDGKLFQNQTAHFRIPKRQTIDFDPTDSINTLFPMESELEPATVGCDQIYSQIENYDDYNDVFRRFMPSSSIYELTTERKVLSTLQSEFKEEEFKDEELKKLVSFVIENDARRIFLCLTFMEVLRYIPDFMNAKFTDKDLPVRKDGPISGNQLLDKTPFKVERPAKNFPLEGKSRRDRSDFLEKQWYFLSPDCPTGSLEIREFHSKLPMAYLPPLLSNVPISTSNFSVVWRVYLHPDHFRHRQSSSSAESSPEGIEAALKILTVQGVSGDASRDMEKFYLREIKTLQTMAKINHGNLISTIFIYKLGEDRCFLFPWAHGGSLNEFWKSFDKSQHSMDFVAWSLDQMHGIFDGLSKLHQRNIRHGDIKPHNILHFPQNGPGSASGRLVIADVGLSKFHQEHTADRRYTSTTQCTVMYQPPEMKKSKRSRLFDYWSLGCVFLEFAIWIYDGYGGLCTFRKSLKDSQPNLPEDKTPRFWDYEGDQRPKLNTAVENMMDEMQNRVSPLSEFAHALIELIRTKLLNIDAYHDQTIQPTVMDNSSGGATFLTYIDPGIQNVGPKPAVNNQVINRNSAQLDWSSLRPEIQSSAFCRQCRNIDFDHSEWNLSRNMRDLERSSPDCALCRLFVQSLADANLKSGEPVILIRDNKSHVVRLPGQDMPVISLYSEPDFASKNLSAPPPGLPLLTKMGSPQQKKLLNAWINLCNKTHNCSLDTANRSAPGRHMPTRLISVGDDYTSTIRLVDSIELSNDKYVALSHRWGDVSNQKMVRTTVSNIDDFKKEIRFESLPRTFQDAVKIARLIGVPFLWIDSLCIIQGDEEDWAKEAARMEEVFSYAYCVFAATSAKSSLGGFLGDREPRPSVAVSTSGNRMYLSKYIDDFEKDVEHGLLNTRGWVLQERALARRTIHITSTQIYWECGHGIYCETLAQLENPQSRLLGDAHFPESSFRYYKYKDEWIRLLQYIQELYSGLTLGYLTDRPKAMQGIEKRIARVFKSQARYGIYEVFFSRTMLWTASVTGGLTRIDPVGGKRVPSWSWMSYAGRITYMDIPFRKVLWLENLKNPFDTDQSLELWDEHLSGVANDLVVDAWEGMAEIVFDCGFDQNNRHAWKCVLLGKEGAVNSLKESVYYALIIRPVNAMDSSKYERVGAGRLNHWQISHKTQDVVII</sequence>
<evidence type="ECO:0000313" key="2">
    <source>
        <dbReference type="Proteomes" id="UP000836387"/>
    </source>
</evidence>
<accession>A0ACA9TPW1</accession>
<gene>
    <name evidence="1" type="ORF">CRV2_00000125</name>
</gene>
<evidence type="ECO:0000313" key="1">
    <source>
        <dbReference type="EMBL" id="CAG9942973.1"/>
    </source>
</evidence>
<name>A0ACA9TPW1_BIOOC</name>
<dbReference type="EMBL" id="CADEHS020000007">
    <property type="protein sequence ID" value="CAG9942973.1"/>
    <property type="molecule type" value="Genomic_DNA"/>
</dbReference>
<dbReference type="Proteomes" id="UP000836387">
    <property type="component" value="Unassembled WGS sequence"/>
</dbReference>
<keyword evidence="2" id="KW-1185">Reference proteome</keyword>
<organism evidence="1 2">
    <name type="scientific">Clonostachys rosea f. rosea IK726</name>
    <dbReference type="NCBI Taxonomy" id="1349383"/>
    <lineage>
        <taxon>Eukaryota</taxon>
        <taxon>Fungi</taxon>
        <taxon>Dikarya</taxon>
        <taxon>Ascomycota</taxon>
        <taxon>Pezizomycotina</taxon>
        <taxon>Sordariomycetes</taxon>
        <taxon>Hypocreomycetidae</taxon>
        <taxon>Hypocreales</taxon>
        <taxon>Bionectriaceae</taxon>
        <taxon>Clonostachys</taxon>
    </lineage>
</organism>
<proteinExistence type="predicted"/>
<comment type="caution">
    <text evidence="1">The sequence shown here is derived from an EMBL/GenBank/DDBJ whole genome shotgun (WGS) entry which is preliminary data.</text>
</comment>